<dbReference type="PANTHER" id="PTHR37171:SF1">
    <property type="entry name" value="SERINE_THREONINE-PROTEIN KINASE YRZF-RELATED"/>
    <property type="match status" value="1"/>
</dbReference>
<comment type="catalytic activity">
    <reaction evidence="7">
        <text>L-threonyl-[protein] + ATP = O-phospho-L-threonyl-[protein] + ADP + H(+)</text>
        <dbReference type="Rhea" id="RHEA:46608"/>
        <dbReference type="Rhea" id="RHEA-COMP:11060"/>
        <dbReference type="Rhea" id="RHEA-COMP:11605"/>
        <dbReference type="ChEBI" id="CHEBI:15378"/>
        <dbReference type="ChEBI" id="CHEBI:30013"/>
        <dbReference type="ChEBI" id="CHEBI:30616"/>
        <dbReference type="ChEBI" id="CHEBI:61977"/>
        <dbReference type="ChEBI" id="CHEBI:456216"/>
        <dbReference type="EC" id="2.7.11.1"/>
    </reaction>
</comment>
<keyword evidence="3" id="KW-0808">Transferase</keyword>
<dbReference type="InterPro" id="IPR018934">
    <property type="entry name" value="RIO_dom"/>
</dbReference>
<proteinExistence type="predicted"/>
<keyword evidence="2" id="KW-0723">Serine/threonine-protein kinase</keyword>
<evidence type="ECO:0000256" key="8">
    <source>
        <dbReference type="ARBA" id="ARBA00048679"/>
    </source>
</evidence>
<protein>
    <recommendedName>
        <fullName evidence="1">non-specific serine/threonine protein kinase</fullName>
        <ecNumber evidence="1">2.7.11.1</ecNumber>
    </recommendedName>
</protein>
<evidence type="ECO:0000313" key="10">
    <source>
        <dbReference type="EMBL" id="HGM46670.1"/>
    </source>
</evidence>
<dbReference type="GO" id="GO:0004674">
    <property type="term" value="F:protein serine/threonine kinase activity"/>
    <property type="evidence" value="ECO:0007669"/>
    <property type="project" value="UniProtKB-KW"/>
</dbReference>
<name>A0A7C4H655_THEPE</name>
<dbReference type="PANTHER" id="PTHR37171">
    <property type="entry name" value="SERINE/THREONINE-PROTEIN KINASE YRZF-RELATED"/>
    <property type="match status" value="1"/>
</dbReference>
<keyword evidence="4" id="KW-0547">Nucleotide-binding</keyword>
<organism evidence="10">
    <name type="scientific">Thermofilum pendens</name>
    <dbReference type="NCBI Taxonomy" id="2269"/>
    <lineage>
        <taxon>Archaea</taxon>
        <taxon>Thermoproteota</taxon>
        <taxon>Thermoprotei</taxon>
        <taxon>Thermofilales</taxon>
        <taxon>Thermofilaceae</taxon>
        <taxon>Thermofilum</taxon>
    </lineage>
</organism>
<comment type="catalytic activity">
    <reaction evidence="8">
        <text>L-seryl-[protein] + ATP = O-phospho-L-seryl-[protein] + ADP + H(+)</text>
        <dbReference type="Rhea" id="RHEA:17989"/>
        <dbReference type="Rhea" id="RHEA-COMP:9863"/>
        <dbReference type="Rhea" id="RHEA-COMP:11604"/>
        <dbReference type="ChEBI" id="CHEBI:15378"/>
        <dbReference type="ChEBI" id="CHEBI:29999"/>
        <dbReference type="ChEBI" id="CHEBI:30616"/>
        <dbReference type="ChEBI" id="CHEBI:83421"/>
        <dbReference type="ChEBI" id="CHEBI:456216"/>
        <dbReference type="EC" id="2.7.11.1"/>
    </reaction>
</comment>
<evidence type="ECO:0000256" key="7">
    <source>
        <dbReference type="ARBA" id="ARBA00047899"/>
    </source>
</evidence>
<feature type="domain" description="RIO-type" evidence="9">
    <location>
        <begin position="80"/>
        <end position="184"/>
    </location>
</feature>
<evidence type="ECO:0000256" key="5">
    <source>
        <dbReference type="ARBA" id="ARBA00022777"/>
    </source>
</evidence>
<gene>
    <name evidence="10" type="ORF">ENU21_02795</name>
</gene>
<dbReference type="PROSITE" id="PS00107">
    <property type="entry name" value="PROTEIN_KINASE_ATP"/>
    <property type="match status" value="1"/>
</dbReference>
<dbReference type="InterPro" id="IPR017441">
    <property type="entry name" value="Protein_kinase_ATP_BS"/>
</dbReference>
<evidence type="ECO:0000256" key="2">
    <source>
        <dbReference type="ARBA" id="ARBA00022527"/>
    </source>
</evidence>
<dbReference type="InterPro" id="IPR011009">
    <property type="entry name" value="Kinase-like_dom_sf"/>
</dbReference>
<comment type="caution">
    <text evidence="10">The sequence shown here is derived from an EMBL/GenBank/DDBJ whole genome shotgun (WGS) entry which is preliminary data.</text>
</comment>
<dbReference type="SUPFAM" id="SSF56112">
    <property type="entry name" value="Protein kinase-like (PK-like)"/>
    <property type="match status" value="1"/>
</dbReference>
<keyword evidence="6" id="KW-0067">ATP-binding</keyword>
<evidence type="ECO:0000256" key="1">
    <source>
        <dbReference type="ARBA" id="ARBA00012513"/>
    </source>
</evidence>
<dbReference type="GO" id="GO:0005524">
    <property type="term" value="F:ATP binding"/>
    <property type="evidence" value="ECO:0007669"/>
    <property type="project" value="UniProtKB-KW"/>
</dbReference>
<accession>A0A7C4H655</accession>
<dbReference type="InterPro" id="IPR052396">
    <property type="entry name" value="Meiotic_Drive_Suppr_Kinase"/>
</dbReference>
<dbReference type="AlphaFoldDB" id="A0A7C4H655"/>
<evidence type="ECO:0000256" key="3">
    <source>
        <dbReference type="ARBA" id="ARBA00022679"/>
    </source>
</evidence>
<evidence type="ECO:0000259" key="9">
    <source>
        <dbReference type="Pfam" id="PF01163"/>
    </source>
</evidence>
<reference evidence="10" key="1">
    <citation type="journal article" date="2020" name="mSystems">
        <title>Genome- and Community-Level Interaction Insights into Carbon Utilization and Element Cycling Functions of Hydrothermarchaeota in Hydrothermal Sediment.</title>
        <authorList>
            <person name="Zhou Z."/>
            <person name="Liu Y."/>
            <person name="Xu W."/>
            <person name="Pan J."/>
            <person name="Luo Z.H."/>
            <person name="Li M."/>
        </authorList>
    </citation>
    <scope>NUCLEOTIDE SEQUENCE</scope>
    <source>
        <strain evidence="10">SpSt-649</strain>
    </source>
</reference>
<sequence length="247" mass="27841">MDAVPSEIGKWCLILCYPSSTHDCCLQRFTEMKLLGVAEIAEEGSAEVRGIRVVGKGTSSIVVKGRFADGREVAVKIRRSDSRRESLLWEAEALKAANKVGVGPRLYAYSRNFIVREYVEGVPIRVFAERNCGEPLRIVLLKLAQQLMMLDSIGLAHNELSRFEDHVLVSERELLPVIIDFESATFNPNRSNLTQFFSFLLKAGHEYSVISRCAGIQLPREALRGLLKRYKADRNLRSFLLELGLEL</sequence>
<dbReference type="EMBL" id="DTBQ01000079">
    <property type="protein sequence ID" value="HGM46670.1"/>
    <property type="molecule type" value="Genomic_DNA"/>
</dbReference>
<dbReference type="Pfam" id="PF01163">
    <property type="entry name" value="RIO1"/>
    <property type="match status" value="1"/>
</dbReference>
<evidence type="ECO:0000256" key="6">
    <source>
        <dbReference type="ARBA" id="ARBA00022840"/>
    </source>
</evidence>
<dbReference type="Gene3D" id="1.10.510.10">
    <property type="entry name" value="Transferase(Phosphotransferase) domain 1"/>
    <property type="match status" value="1"/>
</dbReference>
<keyword evidence="5" id="KW-0418">Kinase</keyword>
<evidence type="ECO:0000256" key="4">
    <source>
        <dbReference type="ARBA" id="ARBA00022741"/>
    </source>
</evidence>
<dbReference type="EC" id="2.7.11.1" evidence="1"/>